<sequence>MPDRRPKTPPARAFLSAVVATLITAACLGVPGPAAANENDVTWGVRTASNDNGADRDNFAYTLDPGEVVDDALVVTNHHSGPLQLAVYPADGFTTASGVLDLVTQDTPSVAVGSWAAIAEDTLEIAPGASVEVPFTLSIPADATPGDYAGGILTSLSQPALEDGITVDRRLGVRLHVRVQGDLVPTLAVEDLAVDYDGTLNPFGSGTALVTFTVRNAGNTRLAAGQDVTLSGPWGVLPVEAADVGAVPELLPGESWPVSVSVPSVLPTFWLTATSEVTATVPAVAGEAPGIAPVRTSTGTWAVPWSALALLVVVVGGVVARVLVVRRNRKQRRLAEDQRVQEAVDRALREKEQTTAV</sequence>
<evidence type="ECO:0000256" key="2">
    <source>
        <dbReference type="SAM" id="SignalP"/>
    </source>
</evidence>
<feature type="chain" id="PRO_5037197540" evidence="2">
    <location>
        <begin position="37"/>
        <end position="357"/>
    </location>
</feature>
<dbReference type="PROSITE" id="PS51257">
    <property type="entry name" value="PROKAR_LIPOPROTEIN"/>
    <property type="match status" value="1"/>
</dbReference>
<organism evidence="3 4">
    <name type="scientific">Sanguibacter suaedae</name>
    <dbReference type="NCBI Taxonomy" id="2795737"/>
    <lineage>
        <taxon>Bacteria</taxon>
        <taxon>Bacillati</taxon>
        <taxon>Actinomycetota</taxon>
        <taxon>Actinomycetes</taxon>
        <taxon>Micrococcales</taxon>
        <taxon>Sanguibacteraceae</taxon>
        <taxon>Sanguibacter</taxon>
    </lineage>
</organism>
<comment type="caution">
    <text evidence="3">The sequence shown here is derived from an EMBL/GenBank/DDBJ whole genome shotgun (WGS) entry which is preliminary data.</text>
</comment>
<evidence type="ECO:0000313" key="3">
    <source>
        <dbReference type="EMBL" id="MBI9114815.1"/>
    </source>
</evidence>
<protein>
    <submittedName>
        <fullName evidence="3">DUF916 domain-containing protein</fullName>
    </submittedName>
</protein>
<dbReference type="EMBL" id="JAEINH010000005">
    <property type="protein sequence ID" value="MBI9114815.1"/>
    <property type="molecule type" value="Genomic_DNA"/>
</dbReference>
<keyword evidence="1" id="KW-0812">Transmembrane</keyword>
<name>A0A934I9T0_9MICO</name>
<reference evidence="3" key="1">
    <citation type="submission" date="2020-12" db="EMBL/GenBank/DDBJ databases">
        <title>Sanguibacter suaedae sp. nov., isolated from Suaeda aralocaspica.</title>
        <authorList>
            <person name="Ma Q."/>
        </authorList>
    </citation>
    <scope>NUCLEOTIDE SEQUENCE</scope>
    <source>
        <strain evidence="3">YZGR15</strain>
    </source>
</reference>
<evidence type="ECO:0000256" key="1">
    <source>
        <dbReference type="SAM" id="Phobius"/>
    </source>
</evidence>
<feature type="transmembrane region" description="Helical" evidence="1">
    <location>
        <begin position="301"/>
        <end position="324"/>
    </location>
</feature>
<keyword evidence="1" id="KW-0472">Membrane</keyword>
<keyword evidence="4" id="KW-1185">Reference proteome</keyword>
<feature type="signal peptide" evidence="2">
    <location>
        <begin position="1"/>
        <end position="36"/>
    </location>
</feature>
<keyword evidence="2" id="KW-0732">Signal</keyword>
<keyword evidence="1" id="KW-1133">Transmembrane helix</keyword>
<dbReference type="Proteomes" id="UP000602087">
    <property type="component" value="Unassembled WGS sequence"/>
</dbReference>
<accession>A0A934I9T0</accession>
<dbReference type="RefSeq" id="WP_198733388.1">
    <property type="nucleotide sequence ID" value="NZ_JAEINH010000005.1"/>
</dbReference>
<dbReference type="AlphaFoldDB" id="A0A934I9T0"/>
<gene>
    <name evidence="3" type="ORF">JAV76_07285</name>
</gene>
<proteinExistence type="predicted"/>
<evidence type="ECO:0000313" key="4">
    <source>
        <dbReference type="Proteomes" id="UP000602087"/>
    </source>
</evidence>